<evidence type="ECO:0000313" key="5">
    <source>
        <dbReference type="Proteomes" id="UP000596063"/>
    </source>
</evidence>
<dbReference type="EMBL" id="CP066167">
    <property type="protein sequence ID" value="QQD19346.1"/>
    <property type="molecule type" value="Genomic_DNA"/>
</dbReference>
<dbReference type="AlphaFoldDB" id="A0A7T4R2N6"/>
<dbReference type="GO" id="GO:0004499">
    <property type="term" value="F:N,N-dimethylaniline monooxygenase activity"/>
    <property type="evidence" value="ECO:0007669"/>
    <property type="project" value="InterPro"/>
</dbReference>
<evidence type="ECO:0000313" key="4">
    <source>
        <dbReference type="EMBL" id="QQD19346.1"/>
    </source>
</evidence>
<keyword evidence="1" id="KW-0285">Flavoprotein</keyword>
<dbReference type="SUPFAM" id="SSF51905">
    <property type="entry name" value="FAD/NAD(P)-binding domain"/>
    <property type="match status" value="2"/>
</dbReference>
<dbReference type="PANTHER" id="PTHR42877">
    <property type="entry name" value="L-ORNITHINE N(5)-MONOOXYGENASE-RELATED"/>
    <property type="match status" value="1"/>
</dbReference>
<organism evidence="4 5">
    <name type="scientific">Spongiibacter nanhainus</name>
    <dbReference type="NCBI Taxonomy" id="2794344"/>
    <lineage>
        <taxon>Bacteria</taxon>
        <taxon>Pseudomonadati</taxon>
        <taxon>Pseudomonadota</taxon>
        <taxon>Gammaproteobacteria</taxon>
        <taxon>Cellvibrionales</taxon>
        <taxon>Spongiibacteraceae</taxon>
        <taxon>Spongiibacter</taxon>
    </lineage>
</organism>
<dbReference type="InterPro" id="IPR020946">
    <property type="entry name" value="Flavin_mOase-like"/>
</dbReference>
<dbReference type="Proteomes" id="UP000596063">
    <property type="component" value="Chromosome"/>
</dbReference>
<dbReference type="Gene3D" id="3.50.50.60">
    <property type="entry name" value="FAD/NAD(P)-binding domain"/>
    <property type="match status" value="2"/>
</dbReference>
<protein>
    <submittedName>
        <fullName evidence="4">NAD(P)/FAD-dependent oxidoreductase</fullName>
    </submittedName>
</protein>
<dbReference type="KEGG" id="snan:I6N98_05690"/>
<dbReference type="GO" id="GO:0050660">
    <property type="term" value="F:flavin adenine dinucleotide binding"/>
    <property type="evidence" value="ECO:0007669"/>
    <property type="project" value="InterPro"/>
</dbReference>
<reference evidence="4 5" key="1">
    <citation type="submission" date="2020-12" db="EMBL/GenBank/DDBJ databases">
        <authorList>
            <person name="Shan Y."/>
        </authorList>
    </citation>
    <scope>NUCLEOTIDE SEQUENCE [LARGE SCALE GENOMIC DNA]</scope>
    <source>
        <strain evidence="5">csc3.9</strain>
    </source>
</reference>
<dbReference type="GO" id="GO:0050661">
    <property type="term" value="F:NADP binding"/>
    <property type="evidence" value="ECO:0007669"/>
    <property type="project" value="InterPro"/>
</dbReference>
<evidence type="ECO:0000256" key="1">
    <source>
        <dbReference type="ARBA" id="ARBA00022630"/>
    </source>
</evidence>
<accession>A0A7T4R2N6</accession>
<dbReference type="PANTHER" id="PTHR42877:SF4">
    <property type="entry name" value="FAD_NAD(P)-BINDING DOMAIN-CONTAINING PROTEIN-RELATED"/>
    <property type="match status" value="1"/>
</dbReference>
<dbReference type="Pfam" id="PF00743">
    <property type="entry name" value="FMO-like"/>
    <property type="match status" value="1"/>
</dbReference>
<dbReference type="InterPro" id="IPR036188">
    <property type="entry name" value="FAD/NAD-bd_sf"/>
</dbReference>
<keyword evidence="3" id="KW-0560">Oxidoreductase</keyword>
<evidence type="ECO:0000256" key="3">
    <source>
        <dbReference type="ARBA" id="ARBA00023002"/>
    </source>
</evidence>
<sequence length="519" mass="57785">MSISEQAVSEHPVSVDNETLGVAIIGAGFGGLGLAARLRQRGENDFAIFEQAGDVGGVWRDNTYPGAACDVPSHLYSFSFEPNPDWQRVYSGRQDIHRYLQHCAEKYQLHSRIAFHHRVKAMRFCEHSQIWCIDFEGQPSRYARAVVVAIGALNIPQYPAIPGLEDFDGKVMHTAEWDGNYSLAGKRVGVIGTGASAIQVIPSIQPEVASLSVFQRTPPWVLPKRDGAVSESARRRFRRHPLAQRLARLGQYALMESVVPAFLWDSILTRLGESAGRRYLKRQVRDPALRAKLTPNYGMGCKRVLLSDDYYRALSCDNVQVVTDGIARIEGDSVVTATGERQQLDALILATGFKVPVAGAPMPIIGLGGRQLNDDWAEGSEAYKGLTVSGYPNLLYMMGPNTGPGNTSVVFYIESQIRYILQYLDQLKRIPGKALDVQETVQERFNERVQRRMANSIWTSGCNSWYLTESGKNTTLWPSFSWHYRLITRRFSLGDYRVCAPHSQDTKVKAASEAPTVPA</sequence>
<dbReference type="InterPro" id="IPR051209">
    <property type="entry name" value="FAD-bind_Monooxygenase_sf"/>
</dbReference>
<keyword evidence="5" id="KW-1185">Reference proteome</keyword>
<gene>
    <name evidence="4" type="ORF">I6N98_05690</name>
</gene>
<evidence type="ECO:0000256" key="2">
    <source>
        <dbReference type="ARBA" id="ARBA00022827"/>
    </source>
</evidence>
<name>A0A7T4R2N6_9GAMM</name>
<keyword evidence="2" id="KW-0274">FAD</keyword>
<proteinExistence type="predicted"/>